<gene>
    <name evidence="1" type="ORF">vBMseSP1_gp22</name>
</gene>
<evidence type="ECO:0000313" key="1">
    <source>
        <dbReference type="EMBL" id="XAG98226.1"/>
    </source>
</evidence>
<sequence>MSDSMLPIIRQMHEADDDRARGAILLSVSDAVLMKYRPVFEDACRRARFDLGLEFINWRRASWSAVRGADGRLRSEFEDVRVAFAAFVAGGEGG</sequence>
<dbReference type="EMBL" id="PP232116">
    <property type="protein sequence ID" value="XAG98226.1"/>
    <property type="molecule type" value="Genomic_DNA"/>
</dbReference>
<protein>
    <submittedName>
        <fullName evidence="1">Uncharacterized protein</fullName>
    </submittedName>
</protein>
<accession>A0AB38ZLI0</accession>
<proteinExistence type="predicted"/>
<organism evidence="1">
    <name type="scientific">Mesorhizobium phage vB_MseS-P1</name>
    <dbReference type="NCBI Taxonomy" id="3120101"/>
    <lineage>
        <taxon>Viruses</taxon>
    </lineage>
</organism>
<name>A0AB38ZLI0_9VIRU</name>
<reference evidence="1" key="1">
    <citation type="submission" date="2024-01" db="EMBL/GenBank/DDBJ databases">
        <title>New evidence supports the origin of RcGTA from prophage.</title>
        <authorList>
            <person name="Xu Y."/>
            <person name="Liu B."/>
            <person name="Chen F."/>
        </authorList>
    </citation>
    <scope>NUCLEOTIDE SEQUENCE</scope>
</reference>